<dbReference type="OrthoDB" id="412981at2759"/>
<name>A0A4C1UNC8_EUMVA</name>
<keyword evidence="2" id="KW-1185">Reference proteome</keyword>
<reference evidence="1 2" key="1">
    <citation type="journal article" date="2019" name="Commun. Biol.">
        <title>The bagworm genome reveals a unique fibroin gene that provides high tensile strength.</title>
        <authorList>
            <person name="Kono N."/>
            <person name="Nakamura H."/>
            <person name="Ohtoshi R."/>
            <person name="Tomita M."/>
            <person name="Numata K."/>
            <person name="Arakawa K."/>
        </authorList>
    </citation>
    <scope>NUCLEOTIDE SEQUENCE [LARGE SCALE GENOMIC DNA]</scope>
</reference>
<organism evidence="1 2">
    <name type="scientific">Eumeta variegata</name>
    <name type="common">Bagworm moth</name>
    <name type="synonym">Eumeta japonica</name>
    <dbReference type="NCBI Taxonomy" id="151549"/>
    <lineage>
        <taxon>Eukaryota</taxon>
        <taxon>Metazoa</taxon>
        <taxon>Ecdysozoa</taxon>
        <taxon>Arthropoda</taxon>
        <taxon>Hexapoda</taxon>
        <taxon>Insecta</taxon>
        <taxon>Pterygota</taxon>
        <taxon>Neoptera</taxon>
        <taxon>Endopterygota</taxon>
        <taxon>Lepidoptera</taxon>
        <taxon>Glossata</taxon>
        <taxon>Ditrysia</taxon>
        <taxon>Tineoidea</taxon>
        <taxon>Psychidae</taxon>
        <taxon>Oiketicinae</taxon>
        <taxon>Eumeta</taxon>
    </lineage>
</organism>
<dbReference type="EMBL" id="BGZK01000194">
    <property type="protein sequence ID" value="GBP27496.1"/>
    <property type="molecule type" value="Genomic_DNA"/>
</dbReference>
<evidence type="ECO:0000313" key="2">
    <source>
        <dbReference type="Proteomes" id="UP000299102"/>
    </source>
</evidence>
<evidence type="ECO:0008006" key="3">
    <source>
        <dbReference type="Google" id="ProtNLM"/>
    </source>
</evidence>
<evidence type="ECO:0000313" key="1">
    <source>
        <dbReference type="EMBL" id="GBP27496.1"/>
    </source>
</evidence>
<comment type="caution">
    <text evidence="1">The sequence shown here is derived from an EMBL/GenBank/DDBJ whole genome shotgun (WGS) entry which is preliminary data.</text>
</comment>
<sequence length="199" mass="22412">MMLALYANDSVYFISLRRADLAARKIKRVFDVLFEWLDKWMTLNVGRTTALLTGSRRIMPAQLRLRGQYVEWRTCVRYLGVSNVPGSRCPIMIICFIQAGKRRWLLVSLCTSPLLLKLTARLPAPGADTAHCEAVGFSKMITLSKSLYDVSHTLRLGVTYEKGVTLGNVTMSHRTRERPAECLASLSHSTMIGLPRAQH</sequence>
<dbReference type="AlphaFoldDB" id="A0A4C1UNC8"/>
<protein>
    <recommendedName>
        <fullName evidence="3">Reverse transcriptase domain-containing protein</fullName>
    </recommendedName>
</protein>
<proteinExistence type="predicted"/>
<accession>A0A4C1UNC8</accession>
<gene>
    <name evidence="1" type="ORF">EVAR_14317_1</name>
</gene>
<dbReference type="Proteomes" id="UP000299102">
    <property type="component" value="Unassembled WGS sequence"/>
</dbReference>